<protein>
    <recommendedName>
        <fullName evidence="5">Sigma-54 factor interaction domain-containing protein</fullName>
    </recommendedName>
</protein>
<dbReference type="InterPro" id="IPR025662">
    <property type="entry name" value="Sigma_54_int_dom_ATP-bd_1"/>
</dbReference>
<dbReference type="PRINTS" id="PR01590">
    <property type="entry name" value="HTHFIS"/>
</dbReference>
<dbReference type="Gene3D" id="1.10.10.60">
    <property type="entry name" value="Homeodomain-like"/>
    <property type="match status" value="1"/>
</dbReference>
<dbReference type="Pfam" id="PF00158">
    <property type="entry name" value="Sigma54_activat"/>
    <property type="match status" value="1"/>
</dbReference>
<dbReference type="FunFam" id="3.40.50.300:FF:000006">
    <property type="entry name" value="DNA-binding transcriptional regulator NtrC"/>
    <property type="match status" value="1"/>
</dbReference>
<reference evidence="6 7" key="1">
    <citation type="submission" date="2016-10" db="EMBL/GenBank/DDBJ databases">
        <title>Complete Genome Sequence of Peptococcaceae strain DCMF.</title>
        <authorList>
            <person name="Edwards R.J."/>
            <person name="Holland S.I."/>
            <person name="Deshpande N.P."/>
            <person name="Wong Y.K."/>
            <person name="Ertan H."/>
            <person name="Manefield M."/>
            <person name="Russell T.L."/>
            <person name="Lee M.J."/>
        </authorList>
    </citation>
    <scope>NUCLEOTIDE SEQUENCE [LARGE SCALE GENOMIC DNA]</scope>
    <source>
        <strain evidence="6 7">DCMF</strain>
    </source>
</reference>
<evidence type="ECO:0000256" key="4">
    <source>
        <dbReference type="ARBA" id="ARBA00023163"/>
    </source>
</evidence>
<keyword evidence="3" id="KW-0805">Transcription regulation</keyword>
<dbReference type="Pfam" id="PF25601">
    <property type="entry name" value="AAA_lid_14"/>
    <property type="match status" value="1"/>
</dbReference>
<organism evidence="6 7">
    <name type="scientific">Formimonas warabiya</name>
    <dbReference type="NCBI Taxonomy" id="1761012"/>
    <lineage>
        <taxon>Bacteria</taxon>
        <taxon>Bacillati</taxon>
        <taxon>Bacillota</taxon>
        <taxon>Clostridia</taxon>
        <taxon>Eubacteriales</taxon>
        <taxon>Peptococcaceae</taxon>
        <taxon>Candidatus Formimonas</taxon>
    </lineage>
</organism>
<keyword evidence="1" id="KW-0547">Nucleotide-binding</keyword>
<dbReference type="PANTHER" id="PTHR32071:SF74">
    <property type="entry name" value="TRANSCRIPTIONAL ACTIVATOR ROCR"/>
    <property type="match status" value="1"/>
</dbReference>
<dbReference type="AlphaFoldDB" id="A0A3G1L1Z9"/>
<dbReference type="PROSITE" id="PS50045">
    <property type="entry name" value="SIGMA54_INTERACT_4"/>
    <property type="match status" value="1"/>
</dbReference>
<dbReference type="PROSITE" id="PS00675">
    <property type="entry name" value="SIGMA54_INTERACT_1"/>
    <property type="match status" value="1"/>
</dbReference>
<dbReference type="PROSITE" id="PS00676">
    <property type="entry name" value="SIGMA54_INTERACT_2"/>
    <property type="match status" value="1"/>
</dbReference>
<dbReference type="InterPro" id="IPR027417">
    <property type="entry name" value="P-loop_NTPase"/>
</dbReference>
<gene>
    <name evidence="6" type="ORF">DCMF_16665</name>
</gene>
<evidence type="ECO:0000256" key="2">
    <source>
        <dbReference type="ARBA" id="ARBA00022840"/>
    </source>
</evidence>
<dbReference type="Gene3D" id="1.10.8.60">
    <property type="match status" value="1"/>
</dbReference>
<keyword evidence="2" id="KW-0067">ATP-binding</keyword>
<evidence type="ECO:0000313" key="6">
    <source>
        <dbReference type="EMBL" id="ATW28674.1"/>
    </source>
</evidence>
<dbReference type="Proteomes" id="UP000323521">
    <property type="component" value="Chromosome"/>
</dbReference>
<dbReference type="InterPro" id="IPR058031">
    <property type="entry name" value="AAA_lid_NorR"/>
</dbReference>
<evidence type="ECO:0000256" key="1">
    <source>
        <dbReference type="ARBA" id="ARBA00022741"/>
    </source>
</evidence>
<evidence type="ECO:0000313" key="7">
    <source>
        <dbReference type="Proteomes" id="UP000323521"/>
    </source>
</evidence>
<dbReference type="GO" id="GO:0005524">
    <property type="term" value="F:ATP binding"/>
    <property type="evidence" value="ECO:0007669"/>
    <property type="project" value="UniProtKB-KW"/>
</dbReference>
<feature type="domain" description="Sigma-54 factor interaction" evidence="5">
    <location>
        <begin position="149"/>
        <end position="376"/>
    </location>
</feature>
<proteinExistence type="predicted"/>
<dbReference type="SUPFAM" id="SSF46689">
    <property type="entry name" value="Homeodomain-like"/>
    <property type="match status" value="1"/>
</dbReference>
<dbReference type="InterPro" id="IPR002078">
    <property type="entry name" value="Sigma_54_int"/>
</dbReference>
<keyword evidence="4" id="KW-0804">Transcription</keyword>
<dbReference type="InterPro" id="IPR002197">
    <property type="entry name" value="HTH_Fis"/>
</dbReference>
<dbReference type="Pfam" id="PF02954">
    <property type="entry name" value="HTH_8"/>
    <property type="match status" value="1"/>
</dbReference>
<dbReference type="CDD" id="cd00009">
    <property type="entry name" value="AAA"/>
    <property type="match status" value="1"/>
</dbReference>
<dbReference type="SUPFAM" id="SSF52540">
    <property type="entry name" value="P-loop containing nucleoside triphosphate hydrolases"/>
    <property type="match status" value="1"/>
</dbReference>
<dbReference type="GO" id="GO:0043565">
    <property type="term" value="F:sequence-specific DNA binding"/>
    <property type="evidence" value="ECO:0007669"/>
    <property type="project" value="InterPro"/>
</dbReference>
<dbReference type="GO" id="GO:0006355">
    <property type="term" value="P:regulation of DNA-templated transcription"/>
    <property type="evidence" value="ECO:0007669"/>
    <property type="project" value="InterPro"/>
</dbReference>
<dbReference type="PANTHER" id="PTHR32071">
    <property type="entry name" value="TRANSCRIPTIONAL REGULATORY PROTEIN"/>
    <property type="match status" value="1"/>
</dbReference>
<evidence type="ECO:0000259" key="5">
    <source>
        <dbReference type="PROSITE" id="PS50045"/>
    </source>
</evidence>
<name>A0A3G1L1Z9_FORW1</name>
<dbReference type="Gene3D" id="3.40.50.300">
    <property type="entry name" value="P-loop containing nucleotide triphosphate hydrolases"/>
    <property type="match status" value="1"/>
</dbReference>
<keyword evidence="7" id="KW-1185">Reference proteome</keyword>
<accession>A0A3G1L1Z9</accession>
<dbReference type="EMBL" id="CP017634">
    <property type="protein sequence ID" value="ATW28674.1"/>
    <property type="molecule type" value="Genomic_DNA"/>
</dbReference>
<dbReference type="InterPro" id="IPR025943">
    <property type="entry name" value="Sigma_54_int_dom_ATP-bd_2"/>
</dbReference>
<sequence>MNIYEAALDKVSDGINIFDKNGYLLFSNIKAQQIENSNRKVTIGKHLLDIYHFDLDKSQRQGFINSENPINDYCDYFKSQYSNQFVSTLNSTLPVFVNNEMEAIVSVVNSKEQLESNNKKLLKLKACLKKDKPQINSKSINMYYSFRDIIGNNPDFLKAVNLASLVADRECSVLLYGETGTGKELFAQSIHSASLRKTKNFVALNCAAIPENLAESILFGTEKGSFTGSINKEGLLFEANGGTILLDELNSLEISIQAKLLRVLQEKKYRKVGGSKDIDCDVRIISAINEDPLEAVESGKIRSDLFYRLNTISIHIPPLRDRSDDIILLCEYFLNKYNILNNSCYSIHPDVIQLFKNYLWPGNTRELLHAIEYSVTIAKNDIITLNDIPTHIKNSINTNIFSSPKESKNKSITSFTQPFPSEKIVLDHLDKMMEEYEKKIIITSLTNHAGNITKTAEALGISRQGMQYRIKKYHIHHR</sequence>
<dbReference type="InterPro" id="IPR009057">
    <property type="entry name" value="Homeodomain-like_sf"/>
</dbReference>
<dbReference type="KEGG" id="fwa:DCMF_16665"/>
<evidence type="ECO:0000256" key="3">
    <source>
        <dbReference type="ARBA" id="ARBA00023015"/>
    </source>
</evidence>